<reference evidence="2" key="1">
    <citation type="submission" date="2022-11" db="UniProtKB">
        <authorList>
            <consortium name="WormBaseParasite"/>
        </authorList>
    </citation>
    <scope>IDENTIFICATION</scope>
</reference>
<organism evidence="1 2">
    <name type="scientific">Romanomermis culicivorax</name>
    <name type="common">Nematode worm</name>
    <dbReference type="NCBI Taxonomy" id="13658"/>
    <lineage>
        <taxon>Eukaryota</taxon>
        <taxon>Metazoa</taxon>
        <taxon>Ecdysozoa</taxon>
        <taxon>Nematoda</taxon>
        <taxon>Enoplea</taxon>
        <taxon>Dorylaimia</taxon>
        <taxon>Mermithida</taxon>
        <taxon>Mermithoidea</taxon>
        <taxon>Mermithidae</taxon>
        <taxon>Romanomermis</taxon>
    </lineage>
</organism>
<accession>A0A915HG06</accession>
<sequence length="62" mass="6950">MKILTAVAASSNTPSENYCTLLVHPAIKAEESKNPEYLEKIPEVVNSLKLRKHLKFLSLIEV</sequence>
<keyword evidence="1" id="KW-1185">Reference proteome</keyword>
<protein>
    <submittedName>
        <fullName evidence="2">Uncharacterized protein</fullName>
    </submittedName>
</protein>
<evidence type="ECO:0000313" key="2">
    <source>
        <dbReference type="WBParaSite" id="nRc.2.0.1.t00230-RA"/>
    </source>
</evidence>
<dbReference type="Proteomes" id="UP000887565">
    <property type="component" value="Unplaced"/>
</dbReference>
<name>A0A915HG06_ROMCU</name>
<proteinExistence type="predicted"/>
<dbReference type="AlphaFoldDB" id="A0A915HG06"/>
<evidence type="ECO:0000313" key="1">
    <source>
        <dbReference type="Proteomes" id="UP000887565"/>
    </source>
</evidence>
<dbReference type="WBParaSite" id="nRc.2.0.1.t00230-RA">
    <property type="protein sequence ID" value="nRc.2.0.1.t00230-RA"/>
    <property type="gene ID" value="nRc.2.0.1.g00230"/>
</dbReference>